<dbReference type="PANTHER" id="PTHR45786">
    <property type="entry name" value="DNA BINDING PROTEIN-LIKE"/>
    <property type="match status" value="1"/>
</dbReference>
<feature type="non-terminal residue" evidence="1">
    <location>
        <position position="1"/>
    </location>
</feature>
<dbReference type="EMBL" id="BKCJ010992225">
    <property type="protein sequence ID" value="GFC62039.1"/>
    <property type="molecule type" value="Genomic_DNA"/>
</dbReference>
<keyword evidence="1" id="KW-0067">ATP-binding</keyword>
<protein>
    <submittedName>
        <fullName evidence="1">PIF1 DNA helicase/replication protein A1-like protein</fullName>
    </submittedName>
</protein>
<keyword evidence="1" id="KW-0378">Hydrolase</keyword>
<proteinExistence type="predicted"/>
<dbReference type="AlphaFoldDB" id="A0A699Q706"/>
<evidence type="ECO:0000313" key="1">
    <source>
        <dbReference type="EMBL" id="GFC62039.1"/>
    </source>
</evidence>
<dbReference type="GO" id="GO:0004386">
    <property type="term" value="F:helicase activity"/>
    <property type="evidence" value="ECO:0007669"/>
    <property type="project" value="UniProtKB-KW"/>
</dbReference>
<keyword evidence="1" id="KW-0347">Helicase</keyword>
<sequence length="160" mass="18214">YLDHGDPTHICGACNAVFWDAEARLKRPYKGKWCYSLCCLYGKNYHRLGSLLPVNDSKPKFSQFSASSGRKSSGDSIDPHITQALRKILDENNELVKSYRMVRDCYRSQENQLDNVKLKLVRRRTSDGRTYNLPTASEIAVLIVGDIEQALDERDIVVES</sequence>
<feature type="non-terminal residue" evidence="1">
    <location>
        <position position="160"/>
    </location>
</feature>
<gene>
    <name evidence="1" type="ORF">Tci_834009</name>
</gene>
<comment type="caution">
    <text evidence="1">The sequence shown here is derived from an EMBL/GenBank/DDBJ whole genome shotgun (WGS) entry which is preliminary data.</text>
</comment>
<keyword evidence="1" id="KW-0547">Nucleotide-binding</keyword>
<reference evidence="1" key="1">
    <citation type="journal article" date="2019" name="Sci. Rep.">
        <title>Draft genome of Tanacetum cinerariifolium, the natural source of mosquito coil.</title>
        <authorList>
            <person name="Yamashiro T."/>
            <person name="Shiraishi A."/>
            <person name="Satake H."/>
            <person name="Nakayama K."/>
        </authorList>
    </citation>
    <scope>NUCLEOTIDE SEQUENCE</scope>
</reference>
<organism evidence="1">
    <name type="scientific">Tanacetum cinerariifolium</name>
    <name type="common">Dalmatian daisy</name>
    <name type="synonym">Chrysanthemum cinerariifolium</name>
    <dbReference type="NCBI Taxonomy" id="118510"/>
    <lineage>
        <taxon>Eukaryota</taxon>
        <taxon>Viridiplantae</taxon>
        <taxon>Streptophyta</taxon>
        <taxon>Embryophyta</taxon>
        <taxon>Tracheophyta</taxon>
        <taxon>Spermatophyta</taxon>
        <taxon>Magnoliopsida</taxon>
        <taxon>eudicotyledons</taxon>
        <taxon>Gunneridae</taxon>
        <taxon>Pentapetalae</taxon>
        <taxon>asterids</taxon>
        <taxon>campanulids</taxon>
        <taxon>Asterales</taxon>
        <taxon>Asteraceae</taxon>
        <taxon>Asteroideae</taxon>
        <taxon>Anthemideae</taxon>
        <taxon>Anthemidinae</taxon>
        <taxon>Tanacetum</taxon>
    </lineage>
</organism>
<accession>A0A699Q706</accession>
<name>A0A699Q706_TANCI</name>
<dbReference type="PANTHER" id="PTHR45786:SF66">
    <property type="entry name" value="HOOK MOTIF PROTEIN, PUTATIVE-RELATED"/>
    <property type="match status" value="1"/>
</dbReference>